<proteinExistence type="predicted"/>
<organism evidence="2 4">
    <name type="scientific">Heyndrickxia coagulans</name>
    <name type="common">Weizmannia coagulans</name>
    <dbReference type="NCBI Taxonomy" id="1398"/>
    <lineage>
        <taxon>Bacteria</taxon>
        <taxon>Bacillati</taxon>
        <taxon>Bacillota</taxon>
        <taxon>Bacilli</taxon>
        <taxon>Bacillales</taxon>
        <taxon>Bacillaceae</taxon>
        <taxon>Heyndrickxia</taxon>
    </lineage>
</organism>
<reference evidence="4" key="4">
    <citation type="submission" date="2016-01" db="EMBL/GenBank/DDBJ databases">
        <authorList>
            <person name="Mitreva M."/>
            <person name="Pepin K.H."/>
            <person name="Mihindukulasuriya K.A."/>
            <person name="Fulton R."/>
            <person name="Fronick C."/>
            <person name="O'Laughlin M."/>
            <person name="Miner T."/>
            <person name="Herter B."/>
            <person name="Rosa B.A."/>
            <person name="Cordes M."/>
            <person name="Tomlinson C."/>
            <person name="Wollam A."/>
            <person name="Palsikar V.B."/>
            <person name="Mardis E.R."/>
            <person name="Wilson R.K."/>
        </authorList>
    </citation>
    <scope>NUCLEOTIDE SEQUENCE [LARGE SCALE GENOMIC DNA]</scope>
    <source>
        <strain evidence="4">GED7749B</strain>
    </source>
</reference>
<protein>
    <submittedName>
        <fullName evidence="2">Uncharacterized protein</fullName>
    </submittedName>
</protein>
<dbReference type="PATRIC" id="fig|1398.18.peg.4200"/>
<dbReference type="Pfam" id="PF04025">
    <property type="entry name" value="RemA-like"/>
    <property type="match status" value="1"/>
</dbReference>
<dbReference type="STRING" id="1398.AB434_1149"/>
<evidence type="ECO:0000313" key="4">
    <source>
        <dbReference type="Proteomes" id="UP000070376"/>
    </source>
</evidence>
<evidence type="ECO:0000313" key="1">
    <source>
        <dbReference type="EMBL" id="AJO25025.1"/>
    </source>
</evidence>
<gene>
    <name evidence="2" type="ORF">HMPREF3213_01326</name>
    <name evidence="1" type="ORF">SB48_HM08orf06677</name>
</gene>
<dbReference type="Proteomes" id="UP000070376">
    <property type="component" value="Unassembled WGS sequence"/>
</dbReference>
<evidence type="ECO:0000313" key="3">
    <source>
        <dbReference type="Proteomes" id="UP000032024"/>
    </source>
</evidence>
<dbReference type="Proteomes" id="UP000032024">
    <property type="component" value="Chromosome"/>
</dbReference>
<accession>A0A0C5CH39</accession>
<dbReference type="GeneID" id="93258032"/>
<dbReference type="InterPro" id="IPR007169">
    <property type="entry name" value="RemA-like"/>
</dbReference>
<sequence>MYLHLAEDVMIRSDDIIAIMDERSLNSSGINKAYLQAFKKATVNLAKGSFKSAVITQNAVYLSPFSPGILFKRAIGLSPAGFITEHFTGKPV</sequence>
<keyword evidence="3" id="KW-1185">Reference proteome</keyword>
<reference evidence="1" key="1">
    <citation type="submission" date="2015-01" db="EMBL/GenBank/DDBJ databases">
        <title>Comparative genome analysis of Bacillus coagulans HM-08, Clostridium butyricum HM-68, Bacillus subtilis HM-66 and Bacillus licheniformis BL-09.</title>
        <authorList>
            <person name="Zhang H."/>
        </authorList>
    </citation>
    <scope>NUCLEOTIDE SEQUENCE [LARGE SCALE GENOMIC DNA]</scope>
    <source>
        <strain evidence="1">HM-08</strain>
    </source>
</reference>
<dbReference type="RefSeq" id="WP_014096599.1">
    <property type="nucleotide sequence ID" value="NZ_CP010525.1"/>
</dbReference>
<dbReference type="AlphaFoldDB" id="A0A0C5CH39"/>
<name>A0A0C5CH39_HEYCO</name>
<reference evidence="2" key="3">
    <citation type="submission" date="2016-01" db="EMBL/GenBank/DDBJ databases">
        <authorList>
            <person name="Oliw E.H."/>
        </authorList>
    </citation>
    <scope>NUCLEOTIDE SEQUENCE [LARGE SCALE GENOMIC DNA]</scope>
    <source>
        <strain evidence="2">GED7749B</strain>
    </source>
</reference>
<dbReference type="EMBL" id="CP010525">
    <property type="protein sequence ID" value="AJO25025.1"/>
    <property type="molecule type" value="Genomic_DNA"/>
</dbReference>
<dbReference type="EMBL" id="LRPN01000039">
    <property type="protein sequence ID" value="KWZ83338.1"/>
    <property type="molecule type" value="Genomic_DNA"/>
</dbReference>
<evidence type="ECO:0000313" key="2">
    <source>
        <dbReference type="EMBL" id="KWZ83338.1"/>
    </source>
</evidence>
<reference evidence="3" key="2">
    <citation type="submission" date="2015-01" db="EMBL/GenBank/DDBJ databases">
        <title>Comparative genome analysis of Bacillus coagulans HM-08, Clostridium butyricum HM-68, Bacillus subtilis HM-66 and Bacillus paralicheniformis BL-09.</title>
        <authorList>
            <person name="Zhang H."/>
        </authorList>
    </citation>
    <scope>NUCLEOTIDE SEQUENCE [LARGE SCALE GENOMIC DNA]</scope>
    <source>
        <strain evidence="3">HM-08</strain>
    </source>
</reference>
<dbReference type="NCBIfam" id="NF046065">
    <property type="entry name" value="MtxRegRemB"/>
    <property type="match status" value="1"/>
</dbReference>